<gene>
    <name evidence="9" type="ORF">GJ700_01615</name>
</gene>
<dbReference type="PROSITE" id="PS50885">
    <property type="entry name" value="HAMP"/>
    <property type="match status" value="1"/>
</dbReference>
<accession>A0A7X2IIC3</accession>
<dbReference type="InterPro" id="IPR035965">
    <property type="entry name" value="PAS-like_dom_sf"/>
</dbReference>
<feature type="domain" description="PAS" evidence="7">
    <location>
        <begin position="27"/>
        <end position="78"/>
    </location>
</feature>
<dbReference type="InterPro" id="IPR013655">
    <property type="entry name" value="PAS_fold_3"/>
</dbReference>
<dbReference type="RefSeq" id="WP_154370894.1">
    <property type="nucleotide sequence ID" value="NZ_WKJJ01000001.1"/>
</dbReference>
<feature type="transmembrane region" description="Helical" evidence="5">
    <location>
        <begin position="197"/>
        <end position="217"/>
    </location>
</feature>
<feature type="domain" description="HAMP" evidence="8">
    <location>
        <begin position="218"/>
        <end position="270"/>
    </location>
</feature>
<keyword evidence="4" id="KW-0807">Transducer</keyword>
<dbReference type="SMART" id="SM00283">
    <property type="entry name" value="MA"/>
    <property type="match status" value="1"/>
</dbReference>
<comment type="subcellular location">
    <subcellularLocation>
        <location evidence="1">Membrane</location>
    </subcellularLocation>
</comment>
<name>A0A7X2IIC3_9BURK</name>
<dbReference type="InterPro" id="IPR051310">
    <property type="entry name" value="MCP_chemotaxis"/>
</dbReference>
<keyword evidence="5" id="KW-0472">Membrane</keyword>
<dbReference type="Proteomes" id="UP000446768">
    <property type="component" value="Unassembled WGS sequence"/>
</dbReference>
<dbReference type="PANTHER" id="PTHR43531">
    <property type="entry name" value="PROTEIN ICFG"/>
    <property type="match status" value="1"/>
</dbReference>
<evidence type="ECO:0000256" key="2">
    <source>
        <dbReference type="ARBA" id="ARBA00022481"/>
    </source>
</evidence>
<dbReference type="PANTHER" id="PTHR43531:SF14">
    <property type="entry name" value="METHYL-ACCEPTING CHEMOTAXIS PROTEIN I-RELATED"/>
    <property type="match status" value="1"/>
</dbReference>
<dbReference type="PROSITE" id="PS50111">
    <property type="entry name" value="CHEMOTAXIS_TRANSDUC_2"/>
    <property type="match status" value="1"/>
</dbReference>
<evidence type="ECO:0000256" key="1">
    <source>
        <dbReference type="ARBA" id="ARBA00004370"/>
    </source>
</evidence>
<dbReference type="CDD" id="cd00130">
    <property type="entry name" value="PAS"/>
    <property type="match status" value="1"/>
</dbReference>
<dbReference type="NCBIfam" id="TIGR00229">
    <property type="entry name" value="sensory_box"/>
    <property type="match status" value="1"/>
</dbReference>
<dbReference type="FunFam" id="1.10.287.950:FF:000001">
    <property type="entry name" value="Methyl-accepting chemotaxis sensory transducer"/>
    <property type="match status" value="1"/>
</dbReference>
<dbReference type="InterPro" id="IPR000014">
    <property type="entry name" value="PAS"/>
</dbReference>
<comment type="similarity">
    <text evidence="3">Belongs to the methyl-accepting chemotaxis (MCP) protein family.</text>
</comment>
<dbReference type="Pfam" id="PF00015">
    <property type="entry name" value="MCPsignal"/>
    <property type="match status" value="1"/>
</dbReference>
<dbReference type="GO" id="GO:0007165">
    <property type="term" value="P:signal transduction"/>
    <property type="evidence" value="ECO:0007669"/>
    <property type="project" value="UniProtKB-KW"/>
</dbReference>
<evidence type="ECO:0000259" key="6">
    <source>
        <dbReference type="PROSITE" id="PS50111"/>
    </source>
</evidence>
<dbReference type="Pfam" id="PF00672">
    <property type="entry name" value="HAMP"/>
    <property type="match status" value="1"/>
</dbReference>
<feature type="domain" description="Methyl-accepting transducer" evidence="6">
    <location>
        <begin position="275"/>
        <end position="504"/>
    </location>
</feature>
<reference evidence="9 10" key="1">
    <citation type="submission" date="2019-11" db="EMBL/GenBank/DDBJ databases">
        <title>Novel species isolated from a subtropical stream in China.</title>
        <authorList>
            <person name="Lu H."/>
        </authorList>
    </citation>
    <scope>NUCLEOTIDE SEQUENCE [LARGE SCALE GENOMIC DNA]</scope>
    <source>
        <strain evidence="9 10">FT92W</strain>
    </source>
</reference>
<evidence type="ECO:0000313" key="9">
    <source>
        <dbReference type="EMBL" id="MRV70419.1"/>
    </source>
</evidence>
<keyword evidence="5" id="KW-1133">Transmembrane helix</keyword>
<protein>
    <submittedName>
        <fullName evidence="9">PAS domain S-box protein</fullName>
    </submittedName>
</protein>
<evidence type="ECO:0000256" key="3">
    <source>
        <dbReference type="ARBA" id="ARBA00029447"/>
    </source>
</evidence>
<dbReference type="InterPro" id="IPR004089">
    <property type="entry name" value="MCPsignal_dom"/>
</dbReference>
<evidence type="ECO:0000256" key="5">
    <source>
        <dbReference type="SAM" id="Phobius"/>
    </source>
</evidence>
<dbReference type="Gene3D" id="1.10.287.950">
    <property type="entry name" value="Methyl-accepting chemotaxis protein"/>
    <property type="match status" value="1"/>
</dbReference>
<evidence type="ECO:0000256" key="4">
    <source>
        <dbReference type="PROSITE-ProRule" id="PRU00284"/>
    </source>
</evidence>
<evidence type="ECO:0000259" key="8">
    <source>
        <dbReference type="PROSITE" id="PS50885"/>
    </source>
</evidence>
<organism evidence="9 10">
    <name type="scientific">Pseudoduganella rivuli</name>
    <dbReference type="NCBI Taxonomy" id="2666085"/>
    <lineage>
        <taxon>Bacteria</taxon>
        <taxon>Pseudomonadati</taxon>
        <taxon>Pseudomonadota</taxon>
        <taxon>Betaproteobacteria</taxon>
        <taxon>Burkholderiales</taxon>
        <taxon>Oxalobacteraceae</taxon>
        <taxon>Telluria group</taxon>
        <taxon>Pseudoduganella</taxon>
    </lineage>
</organism>
<dbReference type="GO" id="GO:0004888">
    <property type="term" value="F:transmembrane signaling receptor activity"/>
    <property type="evidence" value="ECO:0007669"/>
    <property type="project" value="TreeGrafter"/>
</dbReference>
<keyword evidence="2" id="KW-0488">Methylation</keyword>
<comment type="caution">
    <text evidence="9">The sequence shown here is derived from an EMBL/GenBank/DDBJ whole genome shotgun (WGS) entry which is preliminary data.</text>
</comment>
<dbReference type="EMBL" id="WKJJ01000001">
    <property type="protein sequence ID" value="MRV70419.1"/>
    <property type="molecule type" value="Genomic_DNA"/>
</dbReference>
<dbReference type="SMART" id="SM00304">
    <property type="entry name" value="HAMP"/>
    <property type="match status" value="1"/>
</dbReference>
<dbReference type="GO" id="GO:0005886">
    <property type="term" value="C:plasma membrane"/>
    <property type="evidence" value="ECO:0007669"/>
    <property type="project" value="TreeGrafter"/>
</dbReference>
<sequence length="541" mass="57618">MSNTPPSHSPGAEYVLADTDTIISKGDLHGKITYVNRDFLNISGYSEAEVMGGPQSVLAHPDTPPQVFDDFVRTLKANKTWTGVTKGRRKNGDYFWVEMIAAPIFENRRPVGCITIRTRPSAEKIRAAESAYQAMRAGAPVAMDQGRIVRHSPLRRWRGWSRLTLAARMNWLSALMAGLFLAMLAALLPLAGALPGWLLPACLLGAMLCPLASLLLARGISQPLAQLRGLIDDMSEGNLATGITAHGDGEIDRLRHSLRMLQTNLKLLVSQIKETTELVNGGALRIASDNADLSHRTDTQAESLQRATRSLERLTATVSQNAAAAHEANELARATSGSAAHGQRAVGAVIQTMGAIKHSSRRIADIIGVIDGIAFQTNILALNAAVEAARAGEQGRGFAVVASEVRSLAGRSADAAREIKALIVDSVQQVEAGSRLVDDAGAAITDIVDTVARVTTFMRDIACASGEQKIGIGEVNDAVVGMGSMTRQNAQLVGHAEAESARMRDQAGKLAELVSAFKLRASGQPRAPAAARQLAMAQDER</sequence>
<dbReference type="CDD" id="cd11386">
    <property type="entry name" value="MCP_signal"/>
    <property type="match status" value="1"/>
</dbReference>
<dbReference type="SUPFAM" id="SSF58104">
    <property type="entry name" value="Methyl-accepting chemotaxis protein (MCP) signaling domain"/>
    <property type="match status" value="1"/>
</dbReference>
<dbReference type="Gene3D" id="3.30.450.20">
    <property type="entry name" value="PAS domain"/>
    <property type="match status" value="1"/>
</dbReference>
<dbReference type="Pfam" id="PF08447">
    <property type="entry name" value="PAS_3"/>
    <property type="match status" value="1"/>
</dbReference>
<dbReference type="InterPro" id="IPR003660">
    <property type="entry name" value="HAMP_dom"/>
</dbReference>
<feature type="transmembrane region" description="Helical" evidence="5">
    <location>
        <begin position="171"/>
        <end position="191"/>
    </location>
</feature>
<proteinExistence type="inferred from homology"/>
<dbReference type="SUPFAM" id="SSF55785">
    <property type="entry name" value="PYP-like sensor domain (PAS domain)"/>
    <property type="match status" value="1"/>
</dbReference>
<dbReference type="PROSITE" id="PS50112">
    <property type="entry name" value="PAS"/>
    <property type="match status" value="1"/>
</dbReference>
<keyword evidence="5" id="KW-0812">Transmembrane</keyword>
<dbReference type="GO" id="GO:0006935">
    <property type="term" value="P:chemotaxis"/>
    <property type="evidence" value="ECO:0007669"/>
    <property type="project" value="TreeGrafter"/>
</dbReference>
<evidence type="ECO:0000313" key="10">
    <source>
        <dbReference type="Proteomes" id="UP000446768"/>
    </source>
</evidence>
<dbReference type="AlphaFoldDB" id="A0A7X2IIC3"/>
<evidence type="ECO:0000259" key="7">
    <source>
        <dbReference type="PROSITE" id="PS50112"/>
    </source>
</evidence>
<keyword evidence="10" id="KW-1185">Reference proteome</keyword>